<dbReference type="EMBL" id="GG698480">
    <property type="protein sequence ID" value="EGD93725.1"/>
    <property type="molecule type" value="Genomic_DNA"/>
</dbReference>
<dbReference type="InterPro" id="IPR003615">
    <property type="entry name" value="HNH_nuc"/>
</dbReference>
<protein>
    <recommendedName>
        <fullName evidence="1">HNH nuclease domain-containing protein</fullName>
    </recommendedName>
</protein>
<gene>
    <name evidence="2" type="ORF">TESG_01259</name>
</gene>
<sequence>MSAYSTLPGNIALLELFNQLSFRRLAIKATWISNRLLLPCFYCSISGDDIITSTPIVAIISTLVQNSNLTYTYEFARSELSKDIILHFFFTSIKIDINSTEDIELNDSLLHELKDFADLLLNHFFAPLKTTGTRTPQPSPASLSALQRVAHIIPHSLMQSDTRSGLSEAKKTVIQILNMFDYNVCHINGTDIDRPHNAMTLNPTAHLVFGGFDIFLEPVDSQEHTYYVKSLKSAISLAFGLPVTRKLFISDDRSIEPPSPRLLALHRAIAHILFLSGAGEYINEILNDFDKTGVRADGTTELGRMVSWRMSGGLRGITV</sequence>
<dbReference type="Pfam" id="PF13391">
    <property type="entry name" value="HNH_2"/>
    <property type="match status" value="1"/>
</dbReference>
<dbReference type="HOGENOM" id="CLU_872064_0_0_1"/>
<proteinExistence type="predicted"/>
<reference evidence="3" key="1">
    <citation type="journal article" date="2012" name="MBio">
        <title>Comparative genome analysis of Trichophyton rubrum and related dermatophytes reveals candidate genes involved in infection.</title>
        <authorList>
            <person name="Martinez D.A."/>
            <person name="Oliver B.G."/>
            <person name="Graeser Y."/>
            <person name="Goldberg J.M."/>
            <person name="Li W."/>
            <person name="Martinez-Rossi N.M."/>
            <person name="Monod M."/>
            <person name="Shelest E."/>
            <person name="Barton R.C."/>
            <person name="Birch E."/>
            <person name="Brakhage A.A."/>
            <person name="Chen Z."/>
            <person name="Gurr S.J."/>
            <person name="Heiman D."/>
            <person name="Heitman J."/>
            <person name="Kosti I."/>
            <person name="Rossi A."/>
            <person name="Saif S."/>
            <person name="Samalova M."/>
            <person name="Saunders C.W."/>
            <person name="Shea T."/>
            <person name="Summerbell R.C."/>
            <person name="Xu J."/>
            <person name="Young S."/>
            <person name="Zeng Q."/>
            <person name="Birren B.W."/>
            <person name="Cuomo C.A."/>
            <person name="White T.C."/>
        </authorList>
    </citation>
    <scope>NUCLEOTIDE SEQUENCE [LARGE SCALE GENOMIC DNA]</scope>
    <source>
        <strain evidence="3">CBS 112818</strain>
    </source>
</reference>
<name>F2RQX6_TRIT1</name>
<accession>F2RQX6</accession>
<keyword evidence="3" id="KW-1185">Reference proteome</keyword>
<evidence type="ECO:0000259" key="1">
    <source>
        <dbReference type="Pfam" id="PF13391"/>
    </source>
</evidence>
<dbReference type="Proteomes" id="UP000009172">
    <property type="component" value="Unassembled WGS sequence"/>
</dbReference>
<evidence type="ECO:0000313" key="2">
    <source>
        <dbReference type="EMBL" id="EGD93725.1"/>
    </source>
</evidence>
<evidence type="ECO:0000313" key="3">
    <source>
        <dbReference type="Proteomes" id="UP000009172"/>
    </source>
</evidence>
<organism evidence="2 3">
    <name type="scientific">Trichophyton tonsurans (strain CBS 112818)</name>
    <name type="common">Scalp ringworm fungus</name>
    <dbReference type="NCBI Taxonomy" id="647933"/>
    <lineage>
        <taxon>Eukaryota</taxon>
        <taxon>Fungi</taxon>
        <taxon>Dikarya</taxon>
        <taxon>Ascomycota</taxon>
        <taxon>Pezizomycotina</taxon>
        <taxon>Eurotiomycetes</taxon>
        <taxon>Eurotiomycetidae</taxon>
        <taxon>Onygenales</taxon>
        <taxon>Arthrodermataceae</taxon>
        <taxon>Trichophyton</taxon>
    </lineage>
</organism>
<feature type="domain" description="HNH nuclease" evidence="1">
    <location>
        <begin position="138"/>
        <end position="215"/>
    </location>
</feature>
<dbReference type="AlphaFoldDB" id="F2RQX6"/>